<dbReference type="GO" id="GO:0009263">
    <property type="term" value="P:deoxyribonucleotide biosynthetic process"/>
    <property type="evidence" value="ECO:0007669"/>
    <property type="project" value="UniProtKB-KW"/>
</dbReference>
<evidence type="ECO:0000259" key="4">
    <source>
        <dbReference type="Pfam" id="PF00317"/>
    </source>
</evidence>
<dbReference type="GO" id="GO:0005971">
    <property type="term" value="C:ribonucleoside-diphosphate reductase complex"/>
    <property type="evidence" value="ECO:0007669"/>
    <property type="project" value="TreeGrafter"/>
</dbReference>
<dbReference type="PANTHER" id="PTHR11573">
    <property type="entry name" value="RIBONUCLEOSIDE-DIPHOSPHATE REDUCTASE LARGE CHAIN"/>
    <property type="match status" value="1"/>
</dbReference>
<dbReference type="InterPro" id="IPR000788">
    <property type="entry name" value="RNR_lg_C"/>
</dbReference>
<name>A0A9X2D7W8_9ACTN</name>
<sequence length="565" mass="62864">MATTSWETLSAERKALQAEGTVPAFMTTAGYAMFRSKYTHAGQSVRERYEAIADTAGVLADEMYPREDGRPWAEPFLEAIWNGWLSPSTPVLANLGTDRGLPVSCEGSYVEDSVWGFYDTLKEAAILSQHGFGTSAYLGDVRPRGARFSDNGHANGVVPVFNNFVEMTNQISQGATRRGSWAGYLPVDHPDFFELADLIFREPANKNVGWIVTQDFIDRMLAGDKDALERYQRVLKIRVVLGKGYLWKVDTVNAAQTESYKVHGLENKASNLCSEITLYSDEEHSYTCVLSSLNLAAYDEWKETDVPFTATVFLDAVAEAFLRRARSIRGLERAVRYTEKARSLGLGVMGYHDYLQQQRVPFESDEAAKLNLEIFAFLSDRSDAASRWMGSVAGVPEWCVGRRNSHVMAIAPTMSTAVIVGGTSQGIEPYVANVWNQTTAAGEMPRANGNLVTLMKERGVYDSAHIDDIVDHGGSVAHVDWLDDHEKAVFRTGYEIDQEVLLERAAERQQFIDQSQSLNLFFDADATPAEISRIHKIALLDPRIKSLYYLRSRAGVQASKRTAQA</sequence>
<feature type="domain" description="Ribonucleotide reductase large subunit C-terminal" evidence="5">
    <location>
        <begin position="231"/>
        <end position="389"/>
    </location>
</feature>
<feature type="domain" description="Ribonucleotide reductase large subunit C-terminal" evidence="5">
    <location>
        <begin position="104"/>
        <end position="201"/>
    </location>
</feature>
<dbReference type="AlphaFoldDB" id="A0A9X2D7W8"/>
<evidence type="ECO:0000256" key="2">
    <source>
        <dbReference type="ARBA" id="ARBA00023116"/>
    </source>
</evidence>
<evidence type="ECO:0000256" key="3">
    <source>
        <dbReference type="RuleBase" id="RU003410"/>
    </source>
</evidence>
<comment type="caution">
    <text evidence="6">The sequence shown here is derived from an EMBL/GenBank/DDBJ whole genome shotgun (WGS) entry which is preliminary data.</text>
</comment>
<dbReference type="PANTHER" id="PTHR11573:SF6">
    <property type="entry name" value="RIBONUCLEOSIDE-DIPHOSPHATE REDUCTASE LARGE SUBUNIT"/>
    <property type="match status" value="1"/>
</dbReference>
<protein>
    <recommendedName>
        <fullName evidence="3">Ribonucleoside-diphosphate reductase</fullName>
        <ecNumber evidence="3">1.17.4.1</ecNumber>
    </recommendedName>
</protein>
<evidence type="ECO:0000313" key="7">
    <source>
        <dbReference type="Proteomes" id="UP001139485"/>
    </source>
</evidence>
<reference evidence="6" key="1">
    <citation type="submission" date="2022-05" db="EMBL/GenBank/DDBJ databases">
        <authorList>
            <person name="Tuo L."/>
        </authorList>
    </citation>
    <scope>NUCLEOTIDE SEQUENCE</scope>
    <source>
        <strain evidence="6">BSK12Z-4</strain>
    </source>
</reference>
<dbReference type="PRINTS" id="PR01183">
    <property type="entry name" value="RIBORDTASEM1"/>
</dbReference>
<evidence type="ECO:0000259" key="5">
    <source>
        <dbReference type="Pfam" id="PF02867"/>
    </source>
</evidence>
<keyword evidence="7" id="KW-1185">Reference proteome</keyword>
<accession>A0A9X2D7W8</accession>
<comment type="function">
    <text evidence="3">Provides the precursors necessary for DNA synthesis. Catalyzes the biosynthesis of deoxyribonucleotides from the corresponding ribonucleotides.</text>
</comment>
<evidence type="ECO:0000256" key="1">
    <source>
        <dbReference type="ARBA" id="ARBA00010406"/>
    </source>
</evidence>
<dbReference type="SUPFAM" id="SSF51998">
    <property type="entry name" value="PFL-like glycyl radical enzymes"/>
    <property type="match status" value="1"/>
</dbReference>
<evidence type="ECO:0000313" key="6">
    <source>
        <dbReference type="EMBL" id="MCM0621013.1"/>
    </source>
</evidence>
<dbReference type="InterPro" id="IPR013509">
    <property type="entry name" value="RNR_lsu_N"/>
</dbReference>
<dbReference type="Pfam" id="PF00317">
    <property type="entry name" value="Ribonuc_red_lgN"/>
    <property type="match status" value="1"/>
</dbReference>
<dbReference type="Gene3D" id="3.20.70.20">
    <property type="match status" value="1"/>
</dbReference>
<gene>
    <name evidence="6" type="ORF">M8330_12005</name>
</gene>
<keyword evidence="2 3" id="KW-0215">Deoxyribonucleotide synthesis</keyword>
<dbReference type="Pfam" id="PF02867">
    <property type="entry name" value="Ribonuc_red_lgC"/>
    <property type="match status" value="3"/>
</dbReference>
<organism evidence="6 7">
    <name type="scientific">Nocardioides bruguierae</name>
    <dbReference type="NCBI Taxonomy" id="2945102"/>
    <lineage>
        <taxon>Bacteria</taxon>
        <taxon>Bacillati</taxon>
        <taxon>Actinomycetota</taxon>
        <taxon>Actinomycetes</taxon>
        <taxon>Propionibacteriales</taxon>
        <taxon>Nocardioidaceae</taxon>
        <taxon>Nocardioides</taxon>
    </lineage>
</organism>
<feature type="domain" description="Ribonucleotide reductase large subunit C-terminal" evidence="5">
    <location>
        <begin position="401"/>
        <end position="549"/>
    </location>
</feature>
<dbReference type="InterPro" id="IPR039718">
    <property type="entry name" value="Rrm1"/>
</dbReference>
<keyword evidence="3" id="KW-0560">Oxidoreductase</keyword>
<dbReference type="GO" id="GO:0004748">
    <property type="term" value="F:ribonucleoside-diphosphate reductase activity, thioredoxin disulfide as acceptor"/>
    <property type="evidence" value="ECO:0007669"/>
    <property type="project" value="UniProtKB-EC"/>
</dbReference>
<proteinExistence type="inferred from homology"/>
<dbReference type="EMBL" id="JAMOIL010000013">
    <property type="protein sequence ID" value="MCM0621013.1"/>
    <property type="molecule type" value="Genomic_DNA"/>
</dbReference>
<comment type="catalytic activity">
    <reaction evidence="3">
        <text>a 2'-deoxyribonucleoside 5'-diphosphate + [thioredoxin]-disulfide + H2O = a ribonucleoside 5'-diphosphate + [thioredoxin]-dithiol</text>
        <dbReference type="Rhea" id="RHEA:23252"/>
        <dbReference type="Rhea" id="RHEA-COMP:10698"/>
        <dbReference type="Rhea" id="RHEA-COMP:10700"/>
        <dbReference type="ChEBI" id="CHEBI:15377"/>
        <dbReference type="ChEBI" id="CHEBI:29950"/>
        <dbReference type="ChEBI" id="CHEBI:50058"/>
        <dbReference type="ChEBI" id="CHEBI:57930"/>
        <dbReference type="ChEBI" id="CHEBI:73316"/>
        <dbReference type="EC" id="1.17.4.1"/>
    </reaction>
</comment>
<feature type="domain" description="Ribonucleotide reductase large subunit N-terminal" evidence="4">
    <location>
        <begin position="27"/>
        <end position="100"/>
    </location>
</feature>
<dbReference type="GO" id="GO:0005524">
    <property type="term" value="F:ATP binding"/>
    <property type="evidence" value="ECO:0007669"/>
    <property type="project" value="InterPro"/>
</dbReference>
<dbReference type="EC" id="1.17.4.1" evidence="3"/>
<dbReference type="RefSeq" id="WP_250827508.1">
    <property type="nucleotide sequence ID" value="NZ_JAMOIL010000013.1"/>
</dbReference>
<dbReference type="Proteomes" id="UP001139485">
    <property type="component" value="Unassembled WGS sequence"/>
</dbReference>
<comment type="similarity">
    <text evidence="1 3">Belongs to the ribonucleoside diphosphate reductase large chain family.</text>
</comment>